<dbReference type="CTD" id="28977"/>
<keyword evidence="3" id="KW-0809">Transit peptide</keyword>
<evidence type="ECO:0000256" key="2">
    <source>
        <dbReference type="ARBA" id="ARBA00005556"/>
    </source>
</evidence>
<gene>
    <name evidence="8" type="primary">RM42</name>
</gene>
<keyword evidence="6" id="KW-0687">Ribonucleoprotein</keyword>
<keyword evidence="4 8" id="KW-0689">Ribosomal protein</keyword>
<keyword evidence="5" id="KW-0496">Mitochondrion</keyword>
<dbReference type="PANTHER" id="PTHR13450:SF4">
    <property type="entry name" value="LARGE RIBOSOMAL SUBUNIT PROTEIN ML42"/>
    <property type="match status" value="1"/>
</dbReference>
<accession>V5GFY3</accession>
<evidence type="ECO:0000256" key="6">
    <source>
        <dbReference type="ARBA" id="ARBA00023274"/>
    </source>
</evidence>
<evidence type="ECO:0000256" key="7">
    <source>
        <dbReference type="ARBA" id="ARBA00035189"/>
    </source>
</evidence>
<protein>
    <recommendedName>
        <fullName evidence="7">Large ribosomal subunit protein mL42</fullName>
    </recommendedName>
</protein>
<dbReference type="GeneID" id="108907459"/>
<evidence type="ECO:0000256" key="1">
    <source>
        <dbReference type="ARBA" id="ARBA00004173"/>
    </source>
</evidence>
<evidence type="ECO:0000256" key="5">
    <source>
        <dbReference type="ARBA" id="ARBA00023128"/>
    </source>
</evidence>
<sequence length="121" mass="14224">MTLRLITTKFHIPKILSRFVSTTNSEHAIVCTDDGSTLVAWHPKTDFPYECTRPLPEEKIEENSSVLKVKLTPQVMEVFSKKTPEQARQELMNITLTTKHRWFPKARLKKLRKLPMERQYL</sequence>
<dbReference type="AlphaFoldDB" id="V5GFY3"/>
<dbReference type="GO" id="GO:0005762">
    <property type="term" value="C:mitochondrial large ribosomal subunit"/>
    <property type="evidence" value="ECO:0007669"/>
    <property type="project" value="TreeGrafter"/>
</dbReference>
<comment type="similarity">
    <text evidence="2">Belongs to the mitochondrion-specific ribosomal protein mL42 family.</text>
</comment>
<dbReference type="EMBL" id="GALX01005577">
    <property type="protein sequence ID" value="JAB62889.1"/>
    <property type="molecule type" value="Transcribed_RNA"/>
</dbReference>
<dbReference type="KEGG" id="agb:108907459"/>
<dbReference type="InterPro" id="IPR019346">
    <property type="entry name" value="Ribosomal_mL42"/>
</dbReference>
<proteinExistence type="inferred from homology"/>
<evidence type="ECO:0000256" key="4">
    <source>
        <dbReference type="ARBA" id="ARBA00022980"/>
    </source>
</evidence>
<comment type="subcellular location">
    <subcellularLocation>
        <location evidence="1">Mitochondrion</location>
    </subcellularLocation>
</comment>
<evidence type="ECO:0000256" key="3">
    <source>
        <dbReference type="ARBA" id="ARBA00022946"/>
    </source>
</evidence>
<dbReference type="Pfam" id="PF10210">
    <property type="entry name" value="MRP-S32"/>
    <property type="match status" value="1"/>
</dbReference>
<organism evidence="8">
    <name type="scientific">Anoplophora glabripennis</name>
    <name type="common">Asian longhorn beetle</name>
    <name type="synonym">Anoplophora nobilis</name>
    <dbReference type="NCBI Taxonomy" id="217634"/>
    <lineage>
        <taxon>Eukaryota</taxon>
        <taxon>Metazoa</taxon>
        <taxon>Ecdysozoa</taxon>
        <taxon>Arthropoda</taxon>
        <taxon>Hexapoda</taxon>
        <taxon>Insecta</taxon>
        <taxon>Pterygota</taxon>
        <taxon>Neoptera</taxon>
        <taxon>Endopterygota</taxon>
        <taxon>Coleoptera</taxon>
        <taxon>Polyphaga</taxon>
        <taxon>Cucujiformia</taxon>
        <taxon>Chrysomeloidea</taxon>
        <taxon>Cerambycidae</taxon>
        <taxon>Lamiinae</taxon>
        <taxon>Lamiini</taxon>
        <taxon>Anoplophora</taxon>
    </lineage>
</organism>
<evidence type="ECO:0000313" key="8">
    <source>
        <dbReference type="EMBL" id="JAB62889.1"/>
    </source>
</evidence>
<dbReference type="PANTHER" id="PTHR13450">
    <property type="entry name" value="MITOCHONDRIAL 39S RIBOSOMAL PROTEIN L42"/>
    <property type="match status" value="1"/>
</dbReference>
<name>V5GFY3_ANOGL</name>
<reference evidence="8" key="1">
    <citation type="submission" date="2013-07" db="EMBL/GenBank/DDBJ databases">
        <title>Midgut Transcriptome Profiling of Anoplphora glabripennis, a Lignocellulose Degrading, Wood-Boring Cerambycid.</title>
        <authorList>
            <person name="Scully E.D."/>
            <person name="Hoover K."/>
            <person name="Carlson J.E."/>
            <person name="Tien M."/>
            <person name="Geib S.M."/>
        </authorList>
    </citation>
    <scope>NUCLEOTIDE SEQUENCE</scope>
</reference>
<dbReference type="OrthoDB" id="1107506at2759"/>